<dbReference type="AlphaFoldDB" id="A0AAP0EGL4"/>
<proteinExistence type="predicted"/>
<comment type="caution">
    <text evidence="2">The sequence shown here is derived from an EMBL/GenBank/DDBJ whole genome shotgun (WGS) entry which is preliminary data.</text>
</comment>
<accession>A0AAP0EGL4</accession>
<dbReference type="Proteomes" id="UP001417504">
    <property type="component" value="Unassembled WGS sequence"/>
</dbReference>
<gene>
    <name evidence="2" type="ORF">Sjap_024429</name>
</gene>
<name>A0AAP0EGL4_9MAGN</name>
<feature type="compositionally biased region" description="Basic and acidic residues" evidence="1">
    <location>
        <begin position="262"/>
        <end position="273"/>
    </location>
</feature>
<organism evidence="2 3">
    <name type="scientific">Stephania japonica</name>
    <dbReference type="NCBI Taxonomy" id="461633"/>
    <lineage>
        <taxon>Eukaryota</taxon>
        <taxon>Viridiplantae</taxon>
        <taxon>Streptophyta</taxon>
        <taxon>Embryophyta</taxon>
        <taxon>Tracheophyta</taxon>
        <taxon>Spermatophyta</taxon>
        <taxon>Magnoliopsida</taxon>
        <taxon>Ranunculales</taxon>
        <taxon>Menispermaceae</taxon>
        <taxon>Menispermoideae</taxon>
        <taxon>Cissampelideae</taxon>
        <taxon>Stephania</taxon>
    </lineage>
</organism>
<evidence type="ECO:0000313" key="2">
    <source>
        <dbReference type="EMBL" id="KAK9091252.1"/>
    </source>
</evidence>
<sequence length="459" mass="51305">MTTWLLKHNGAWAVATAQVDVMGNFPWRRGNKRHERIVRRYLKRGLRCVCTVIRLLGIDVYTLLEIVETLLFAPPKCASKVHKTLFTVTIFGFVWEEREKEACYIQTHFGDTHTYGWQNILGSVYPHLFKSTLNKCLKWMKISKCSTVKWNIKWFDGVSSMKAQVCRATTLSNRNESFLLGSSRSWDIKTQETPRLTALDAVIDTVGLYALRRPSLHQELTQHYNFRFSIYCGGERERGALGVSKTSLNLSSMGEIAPSDHSPAERKRVRSDSETDSLTAKRIRYDLLEILDDNDTSTTAALDLDSVMRSFESEITGAPPPPPPVDTSPSVMDLASDSSESQPDLGYLLGASDDELGIPPPSSASSSGGEEEETVKNEETEINGLDDDVHVATGFDDRQIWNFEDEIPNCYEFGMGGGDGSVSDFVAVDGLFDYTDVVLYGQSDFSDVSWQQTETLPAL</sequence>
<protein>
    <submittedName>
        <fullName evidence="2">Uncharacterized protein</fullName>
    </submittedName>
</protein>
<reference evidence="2 3" key="1">
    <citation type="submission" date="2024-01" db="EMBL/GenBank/DDBJ databases">
        <title>Genome assemblies of Stephania.</title>
        <authorList>
            <person name="Yang L."/>
        </authorList>
    </citation>
    <scope>NUCLEOTIDE SEQUENCE [LARGE SCALE GENOMIC DNA]</scope>
    <source>
        <strain evidence="2">QJT</strain>
        <tissue evidence="2">Leaf</tissue>
    </source>
</reference>
<dbReference type="EMBL" id="JBBNAE010000010">
    <property type="protein sequence ID" value="KAK9091252.1"/>
    <property type="molecule type" value="Genomic_DNA"/>
</dbReference>
<dbReference type="PANTHER" id="PTHR34539">
    <property type="entry name" value="T6J4.11 PROTEIN"/>
    <property type="match status" value="1"/>
</dbReference>
<feature type="region of interest" description="Disordered" evidence="1">
    <location>
        <begin position="313"/>
        <end position="385"/>
    </location>
</feature>
<evidence type="ECO:0000313" key="3">
    <source>
        <dbReference type="Proteomes" id="UP001417504"/>
    </source>
</evidence>
<feature type="region of interest" description="Disordered" evidence="1">
    <location>
        <begin position="252"/>
        <end position="276"/>
    </location>
</feature>
<evidence type="ECO:0000256" key="1">
    <source>
        <dbReference type="SAM" id="MobiDB-lite"/>
    </source>
</evidence>
<keyword evidence="3" id="KW-1185">Reference proteome</keyword>
<dbReference type="PANTHER" id="PTHR34539:SF19">
    <property type="entry name" value="T6J4.11 PROTEIN"/>
    <property type="match status" value="1"/>
</dbReference>